<reference evidence="1" key="1">
    <citation type="submission" date="2021-06" db="EMBL/GenBank/DDBJ databases">
        <authorList>
            <person name="Kallberg Y."/>
            <person name="Tangrot J."/>
            <person name="Rosling A."/>
        </authorList>
    </citation>
    <scope>NUCLEOTIDE SEQUENCE</scope>
    <source>
        <strain evidence="1">IL203A</strain>
    </source>
</reference>
<proteinExistence type="predicted"/>
<dbReference type="EMBL" id="CAJVPU010023896">
    <property type="protein sequence ID" value="CAG8690359.1"/>
    <property type="molecule type" value="Genomic_DNA"/>
</dbReference>
<keyword evidence="2" id="KW-1185">Reference proteome</keyword>
<feature type="non-terminal residue" evidence="1">
    <location>
        <position position="1"/>
    </location>
</feature>
<accession>A0ACA9P3C4</accession>
<feature type="non-terminal residue" evidence="1">
    <location>
        <position position="153"/>
    </location>
</feature>
<gene>
    <name evidence="1" type="ORF">DHETER_LOCUS11222</name>
</gene>
<name>A0ACA9P3C4_9GLOM</name>
<evidence type="ECO:0000313" key="1">
    <source>
        <dbReference type="EMBL" id="CAG8690359.1"/>
    </source>
</evidence>
<dbReference type="Proteomes" id="UP000789702">
    <property type="component" value="Unassembled WGS sequence"/>
</dbReference>
<organism evidence="1 2">
    <name type="scientific">Dentiscutata heterogama</name>
    <dbReference type="NCBI Taxonomy" id="1316150"/>
    <lineage>
        <taxon>Eukaryota</taxon>
        <taxon>Fungi</taxon>
        <taxon>Fungi incertae sedis</taxon>
        <taxon>Mucoromycota</taxon>
        <taxon>Glomeromycotina</taxon>
        <taxon>Glomeromycetes</taxon>
        <taxon>Diversisporales</taxon>
        <taxon>Gigasporaceae</taxon>
        <taxon>Dentiscutata</taxon>
    </lineage>
</organism>
<comment type="caution">
    <text evidence="1">The sequence shown here is derived from an EMBL/GenBank/DDBJ whole genome shotgun (WGS) entry which is preliminary data.</text>
</comment>
<evidence type="ECO:0000313" key="2">
    <source>
        <dbReference type="Proteomes" id="UP000789702"/>
    </source>
</evidence>
<sequence length="153" mass="17288">NQSEEKERQALNNIKKIVAKSGYHSDKLSEMDNELADDERRKRIQYPLDDDHNNHVVKVIKKEWHWCILYNNIPAILLGLVINSPSAGDDSDNYLESAPDTNYYTASNANCSNSPKNNHSAAPNTNHSDANNRSAAPLLILMLLKQFMVEVLL</sequence>
<protein>
    <submittedName>
        <fullName evidence="1">5927_t:CDS:1</fullName>
    </submittedName>
</protein>